<dbReference type="GO" id="GO:0004130">
    <property type="term" value="F:cytochrome-c peroxidase activity"/>
    <property type="evidence" value="ECO:0007669"/>
    <property type="project" value="TreeGrafter"/>
</dbReference>
<evidence type="ECO:0000256" key="6">
    <source>
        <dbReference type="PROSITE-ProRule" id="PRU00433"/>
    </source>
</evidence>
<dbReference type="RefSeq" id="WP_149757699.1">
    <property type="nucleotide sequence ID" value="NZ_FOMS01000013.1"/>
</dbReference>
<dbReference type="InterPro" id="IPR004852">
    <property type="entry name" value="Di-haem_cyt_c_peroxidsae"/>
</dbReference>
<gene>
    <name evidence="9" type="ORF">SAMN04515678_11394</name>
</gene>
<dbReference type="InterPro" id="IPR051395">
    <property type="entry name" value="Cytochrome_c_Peroxidase/MauG"/>
</dbReference>
<keyword evidence="3 6" id="KW-0479">Metal-binding</keyword>
<comment type="subcellular location">
    <subcellularLocation>
        <location evidence="1">Cell envelope</location>
    </subcellularLocation>
</comment>
<dbReference type="Pfam" id="PF03150">
    <property type="entry name" value="CCP_MauG"/>
    <property type="match status" value="1"/>
</dbReference>
<keyword evidence="2 6" id="KW-0349">Heme</keyword>
<reference evidence="9 10" key="1">
    <citation type="submission" date="2016-10" db="EMBL/GenBank/DDBJ databases">
        <authorList>
            <person name="Varghese N."/>
            <person name="Submissions S."/>
        </authorList>
    </citation>
    <scope>NUCLEOTIDE SEQUENCE [LARGE SCALE GENOMIC DNA]</scope>
    <source>
        <strain evidence="10">YIM D21,KCTC 23444,ACCC 10710</strain>
    </source>
</reference>
<feature type="domain" description="Cytochrome c" evidence="8">
    <location>
        <begin position="255"/>
        <end position="416"/>
    </location>
</feature>
<feature type="chain" id="PRO_5009302149" evidence="7">
    <location>
        <begin position="19"/>
        <end position="439"/>
    </location>
</feature>
<dbReference type="InterPro" id="IPR009056">
    <property type="entry name" value="Cyt_c-like_dom"/>
</dbReference>
<evidence type="ECO:0000313" key="10">
    <source>
        <dbReference type="Proteomes" id="UP000325289"/>
    </source>
</evidence>
<evidence type="ECO:0000256" key="1">
    <source>
        <dbReference type="ARBA" id="ARBA00004196"/>
    </source>
</evidence>
<dbReference type="GO" id="GO:0030313">
    <property type="term" value="C:cell envelope"/>
    <property type="evidence" value="ECO:0007669"/>
    <property type="project" value="UniProtKB-SubCell"/>
</dbReference>
<dbReference type="PANTHER" id="PTHR30600">
    <property type="entry name" value="CYTOCHROME C PEROXIDASE-RELATED"/>
    <property type="match status" value="1"/>
</dbReference>
<keyword evidence="10" id="KW-1185">Reference proteome</keyword>
<evidence type="ECO:0000256" key="5">
    <source>
        <dbReference type="ARBA" id="ARBA00023004"/>
    </source>
</evidence>
<name>A0A1I2CFA6_9RHOB</name>
<organism evidence="9 10">
    <name type="scientific">Roseivivax sediminis</name>
    <dbReference type="NCBI Taxonomy" id="936889"/>
    <lineage>
        <taxon>Bacteria</taxon>
        <taxon>Pseudomonadati</taxon>
        <taxon>Pseudomonadota</taxon>
        <taxon>Alphaproteobacteria</taxon>
        <taxon>Rhodobacterales</taxon>
        <taxon>Roseobacteraceae</taxon>
        <taxon>Roseivivax</taxon>
    </lineage>
</organism>
<dbReference type="Gene3D" id="1.10.760.10">
    <property type="entry name" value="Cytochrome c-like domain"/>
    <property type="match status" value="2"/>
</dbReference>
<evidence type="ECO:0000256" key="4">
    <source>
        <dbReference type="ARBA" id="ARBA00023002"/>
    </source>
</evidence>
<keyword evidence="4" id="KW-0560">Oxidoreductase</keyword>
<dbReference type="EMBL" id="FOMS01000013">
    <property type="protein sequence ID" value="SFE67049.1"/>
    <property type="molecule type" value="Genomic_DNA"/>
</dbReference>
<accession>A0A1I2CFA6</accession>
<evidence type="ECO:0000256" key="2">
    <source>
        <dbReference type="ARBA" id="ARBA00022617"/>
    </source>
</evidence>
<sequence>MRHAILAGILAASTPAVAGPDLPPPLTDADFLPVRADEARLGQLLFWDPILSGNRNISCGTCHHPRFATGDGVSLGLGEGGIGLGPKRVADPENPPEELIPRNAPPLFNMGARAVTAMFADGRIEVDPARPSGLRTPMEEEMVAGFDNLLSAQTMFPVLSQDEMAGHYSENEVAQAARQGFITGKGGAWALLSDRIAAIPAYRARFEAVYPAIAAGREIAFTDISNAIAAFVAFEWRSDTAPFDEVLRGQAQLDGAAARGAALFYGDAGCTGCHSGPLQSDFDFHATGQPQLGPGKAARFERHSRDVGRMRVTGRDEDAYAFRTPSLRNVAKTGPWGHAGAFTDLGAFVAQHADPSAGLDSYPRAVTLPETELAEGLWTILDDPAEREEIRAAARLGRALSDGEITDILAFLDTLTDPAALEGRLGIPESVPSGLPIDR</sequence>
<evidence type="ECO:0000259" key="8">
    <source>
        <dbReference type="PROSITE" id="PS51007"/>
    </source>
</evidence>
<dbReference type="GO" id="GO:0009055">
    <property type="term" value="F:electron transfer activity"/>
    <property type="evidence" value="ECO:0007669"/>
    <property type="project" value="InterPro"/>
</dbReference>
<dbReference type="PROSITE" id="PS51007">
    <property type="entry name" value="CYTC"/>
    <property type="match status" value="2"/>
</dbReference>
<dbReference type="GO" id="GO:0020037">
    <property type="term" value="F:heme binding"/>
    <property type="evidence" value="ECO:0007669"/>
    <property type="project" value="InterPro"/>
</dbReference>
<proteinExistence type="predicted"/>
<dbReference type="AlphaFoldDB" id="A0A1I2CFA6"/>
<keyword evidence="7" id="KW-0732">Signal</keyword>
<dbReference type="SUPFAM" id="SSF46626">
    <property type="entry name" value="Cytochrome c"/>
    <property type="match status" value="2"/>
</dbReference>
<dbReference type="InterPro" id="IPR036909">
    <property type="entry name" value="Cyt_c-like_dom_sf"/>
</dbReference>
<keyword evidence="9" id="KW-0575">Peroxidase</keyword>
<evidence type="ECO:0000256" key="7">
    <source>
        <dbReference type="SAM" id="SignalP"/>
    </source>
</evidence>
<feature type="domain" description="Cytochrome c" evidence="8">
    <location>
        <begin position="37"/>
        <end position="154"/>
    </location>
</feature>
<protein>
    <submittedName>
        <fullName evidence="9">Cytochrome c peroxidase</fullName>
    </submittedName>
</protein>
<dbReference type="GO" id="GO:0046872">
    <property type="term" value="F:metal ion binding"/>
    <property type="evidence" value="ECO:0007669"/>
    <property type="project" value="UniProtKB-KW"/>
</dbReference>
<dbReference type="OrthoDB" id="9805202at2"/>
<dbReference type="Proteomes" id="UP000325289">
    <property type="component" value="Unassembled WGS sequence"/>
</dbReference>
<feature type="signal peptide" evidence="7">
    <location>
        <begin position="1"/>
        <end position="18"/>
    </location>
</feature>
<evidence type="ECO:0000313" key="9">
    <source>
        <dbReference type="EMBL" id="SFE67049.1"/>
    </source>
</evidence>
<keyword evidence="5 6" id="KW-0408">Iron</keyword>
<evidence type="ECO:0000256" key="3">
    <source>
        <dbReference type="ARBA" id="ARBA00022723"/>
    </source>
</evidence>